<feature type="region of interest" description="Disordered" evidence="1">
    <location>
        <begin position="263"/>
        <end position="347"/>
    </location>
</feature>
<evidence type="ECO:0000259" key="2">
    <source>
        <dbReference type="Pfam" id="PF20411"/>
    </source>
</evidence>
<keyword evidence="4" id="KW-1185">Reference proteome</keyword>
<protein>
    <recommendedName>
        <fullName evidence="2">DUF6697 domain-containing protein</fullName>
    </recommendedName>
</protein>
<feature type="domain" description="DUF6697" evidence="2">
    <location>
        <begin position="129"/>
        <end position="259"/>
    </location>
</feature>
<proteinExistence type="predicted"/>
<gene>
    <name evidence="3" type="ORF">DFH08DRAFT_979972</name>
</gene>
<dbReference type="AlphaFoldDB" id="A0AAD7ATB3"/>
<feature type="compositionally biased region" description="Basic residues" evidence="1">
    <location>
        <begin position="87"/>
        <end position="100"/>
    </location>
</feature>
<sequence>MSKDAPVLSLDTVRARLRTHGISYEPFPIDLEPDIRDVACPQIPGAPGLRFGVTYRKDLAVDLSTSDDEEQDEDGVKAATGKSNKRETKKGKKTKRKKGKEAKGKKAKDADDDEDEVDDKTVKDKARAKEEAKIRMLFARLDKNQWQYQGQYALKPTDPLTVEEWKEQPLQVRRTWAQRLSVRGWGRWLRADITLRRQLGRTPTEAEKKAALKDKGDKFLTVTPEEIGKLLDSGEVVIRVSAMKCVGYNADFQRVLAEKMPLFVPKPQPKKNGATSKPKRARKTSSTKRGAASVSLGQKRKRQEESDNDSEDSEEDSDDVSESEDEDWGPKEKVYQHRGTQSRSIVL</sequence>
<evidence type="ECO:0000256" key="1">
    <source>
        <dbReference type="SAM" id="MobiDB-lite"/>
    </source>
</evidence>
<feature type="compositionally biased region" description="Acidic residues" evidence="1">
    <location>
        <begin position="306"/>
        <end position="327"/>
    </location>
</feature>
<reference evidence="3" key="1">
    <citation type="submission" date="2023-03" db="EMBL/GenBank/DDBJ databases">
        <title>Massive genome expansion in bonnet fungi (Mycena s.s.) driven by repeated elements and novel gene families across ecological guilds.</title>
        <authorList>
            <consortium name="Lawrence Berkeley National Laboratory"/>
            <person name="Harder C.B."/>
            <person name="Miyauchi S."/>
            <person name="Viragh M."/>
            <person name="Kuo A."/>
            <person name="Thoen E."/>
            <person name="Andreopoulos B."/>
            <person name="Lu D."/>
            <person name="Skrede I."/>
            <person name="Drula E."/>
            <person name="Henrissat B."/>
            <person name="Morin E."/>
            <person name="Kohler A."/>
            <person name="Barry K."/>
            <person name="LaButti K."/>
            <person name="Morin E."/>
            <person name="Salamov A."/>
            <person name="Lipzen A."/>
            <person name="Mereny Z."/>
            <person name="Hegedus B."/>
            <person name="Baldrian P."/>
            <person name="Stursova M."/>
            <person name="Weitz H."/>
            <person name="Taylor A."/>
            <person name="Grigoriev I.V."/>
            <person name="Nagy L.G."/>
            <person name="Martin F."/>
            <person name="Kauserud H."/>
        </authorList>
    </citation>
    <scope>NUCLEOTIDE SEQUENCE</scope>
    <source>
        <strain evidence="3">CBHHK002</strain>
    </source>
</reference>
<evidence type="ECO:0000313" key="3">
    <source>
        <dbReference type="EMBL" id="KAJ7367533.1"/>
    </source>
</evidence>
<dbReference type="Pfam" id="PF20411">
    <property type="entry name" value="DUF6697"/>
    <property type="match status" value="1"/>
</dbReference>
<dbReference type="EMBL" id="JARIHO010000001">
    <property type="protein sequence ID" value="KAJ7367533.1"/>
    <property type="molecule type" value="Genomic_DNA"/>
</dbReference>
<evidence type="ECO:0000313" key="4">
    <source>
        <dbReference type="Proteomes" id="UP001218218"/>
    </source>
</evidence>
<name>A0AAD7ATB3_9AGAR</name>
<comment type="caution">
    <text evidence="3">The sequence shown here is derived from an EMBL/GenBank/DDBJ whole genome shotgun (WGS) entry which is preliminary data.</text>
</comment>
<dbReference type="InterPro" id="IPR046520">
    <property type="entry name" value="DUF6697"/>
</dbReference>
<feature type="compositionally biased region" description="Basic residues" evidence="1">
    <location>
        <begin position="277"/>
        <end position="286"/>
    </location>
</feature>
<organism evidence="3 4">
    <name type="scientific">Mycena albidolilacea</name>
    <dbReference type="NCBI Taxonomy" id="1033008"/>
    <lineage>
        <taxon>Eukaryota</taxon>
        <taxon>Fungi</taxon>
        <taxon>Dikarya</taxon>
        <taxon>Basidiomycota</taxon>
        <taxon>Agaricomycotina</taxon>
        <taxon>Agaricomycetes</taxon>
        <taxon>Agaricomycetidae</taxon>
        <taxon>Agaricales</taxon>
        <taxon>Marasmiineae</taxon>
        <taxon>Mycenaceae</taxon>
        <taxon>Mycena</taxon>
    </lineage>
</organism>
<accession>A0AAD7ATB3</accession>
<feature type="region of interest" description="Disordered" evidence="1">
    <location>
        <begin position="63"/>
        <end position="126"/>
    </location>
</feature>
<feature type="compositionally biased region" description="Polar residues" evidence="1">
    <location>
        <begin position="338"/>
        <end position="347"/>
    </location>
</feature>
<dbReference type="Proteomes" id="UP001218218">
    <property type="component" value="Unassembled WGS sequence"/>
</dbReference>